<comment type="caution">
    <text evidence="1">The sequence shown here is derived from an EMBL/GenBank/DDBJ whole genome shotgun (WGS) entry which is preliminary data.</text>
</comment>
<reference evidence="1 2" key="1">
    <citation type="submission" date="2021-03" db="EMBL/GenBank/DDBJ databases">
        <title>Enterococcal diversity collection.</title>
        <authorList>
            <person name="Gilmore M.S."/>
            <person name="Schwartzman J."/>
            <person name="Van Tyne D."/>
            <person name="Martin M."/>
            <person name="Earl A.M."/>
            <person name="Manson A.L."/>
            <person name="Straub T."/>
            <person name="Salamzade R."/>
            <person name="Saavedra J."/>
            <person name="Lebreton F."/>
            <person name="Prichula J."/>
            <person name="Schaufler K."/>
            <person name="Gaca A."/>
            <person name="Sgardioli B."/>
            <person name="Wagenaar J."/>
            <person name="Strong T."/>
        </authorList>
    </citation>
    <scope>NUCLEOTIDE SEQUENCE [LARGE SCALE GENOMIC DNA]</scope>
    <source>
        <strain evidence="1 2">669A</strain>
    </source>
</reference>
<dbReference type="EMBL" id="JAFREM010000012">
    <property type="protein sequence ID" value="MBO1306056.1"/>
    <property type="molecule type" value="Genomic_DNA"/>
</dbReference>
<gene>
    <name evidence="1" type="ORF">JZO70_07780</name>
</gene>
<keyword evidence="2" id="KW-1185">Reference proteome</keyword>
<dbReference type="RefSeq" id="WP_207672985.1">
    <property type="nucleotide sequence ID" value="NZ_JAFREM010000012.1"/>
</dbReference>
<evidence type="ECO:0008006" key="3">
    <source>
        <dbReference type="Google" id="ProtNLM"/>
    </source>
</evidence>
<sequence length="176" mass="20082">MTRSRKNFKAIFHHSLFVPILLLFSCLFLITGCNSTNNETNPESRTESHSEFESRGQLNAELDDLLAQRKKEKTSNDYKFIEAIKLEEDDTLAVTVASQFAVFRSNGDRRNILHTAQDLALPLIADYLKLSSGDQSQGIPTKIYLQDKLYGESLEEDNAEFEWHIFNVSEETDTSN</sequence>
<name>A0ABS3L8U5_9ENTE</name>
<dbReference type="PROSITE" id="PS51257">
    <property type="entry name" value="PROKAR_LIPOPROTEIN"/>
    <property type="match status" value="1"/>
</dbReference>
<dbReference type="Proteomes" id="UP000664601">
    <property type="component" value="Unassembled WGS sequence"/>
</dbReference>
<evidence type="ECO:0000313" key="1">
    <source>
        <dbReference type="EMBL" id="MBO1306056.1"/>
    </source>
</evidence>
<accession>A0ABS3L8U5</accession>
<protein>
    <recommendedName>
        <fullName evidence="3">Lipoprotein</fullName>
    </recommendedName>
</protein>
<evidence type="ECO:0000313" key="2">
    <source>
        <dbReference type="Proteomes" id="UP000664601"/>
    </source>
</evidence>
<organism evidence="1 2">
    <name type="scientific">Candidatus Enterococcus moelleringii</name>
    <dbReference type="NCBI Taxonomy" id="2815325"/>
    <lineage>
        <taxon>Bacteria</taxon>
        <taxon>Bacillati</taxon>
        <taxon>Bacillota</taxon>
        <taxon>Bacilli</taxon>
        <taxon>Lactobacillales</taxon>
        <taxon>Enterococcaceae</taxon>
        <taxon>Enterococcus</taxon>
    </lineage>
</organism>
<proteinExistence type="predicted"/>